<evidence type="ECO:0008006" key="4">
    <source>
        <dbReference type="Google" id="ProtNLM"/>
    </source>
</evidence>
<proteinExistence type="predicted"/>
<organism evidence="2 3">
    <name type="scientific">Apiospora arundinis</name>
    <dbReference type="NCBI Taxonomy" id="335852"/>
    <lineage>
        <taxon>Eukaryota</taxon>
        <taxon>Fungi</taxon>
        <taxon>Dikarya</taxon>
        <taxon>Ascomycota</taxon>
        <taxon>Pezizomycotina</taxon>
        <taxon>Sordariomycetes</taxon>
        <taxon>Xylariomycetidae</taxon>
        <taxon>Amphisphaeriales</taxon>
        <taxon>Apiosporaceae</taxon>
        <taxon>Apiospora</taxon>
    </lineage>
</organism>
<evidence type="ECO:0000256" key="1">
    <source>
        <dbReference type="SAM" id="Phobius"/>
    </source>
</evidence>
<feature type="transmembrane region" description="Helical" evidence="1">
    <location>
        <begin position="7"/>
        <end position="27"/>
    </location>
</feature>
<protein>
    <recommendedName>
        <fullName evidence="4">DUF4328 domain-containing protein</fullName>
    </recommendedName>
</protein>
<gene>
    <name evidence="2" type="ORF">PGQ11_004146</name>
</gene>
<sequence>MHQPSLLAVPWALSGIAILLIEGSLIWTRLLGPDADSSTSGLRQWLVVPLTFLVVLNTATREAWVIAQYALAVWPLPEFRRRHDAFFFREDEAPATTTPAMTGGKVATVVACAVLWSLQMLAMLAWFFAELVVRGSDEGVGAVLNWVLPPMVGWLIVVVAVVSYCGLGAYILSKGVKTCQFALQRAGWGRNAPVHYVELT</sequence>
<keyword evidence="1" id="KW-0812">Transmembrane</keyword>
<evidence type="ECO:0000313" key="2">
    <source>
        <dbReference type="EMBL" id="KAK8873632.1"/>
    </source>
</evidence>
<feature type="transmembrane region" description="Helical" evidence="1">
    <location>
        <begin position="106"/>
        <end position="129"/>
    </location>
</feature>
<keyword evidence="1" id="KW-1133">Transmembrane helix</keyword>
<feature type="transmembrane region" description="Helical" evidence="1">
    <location>
        <begin position="151"/>
        <end position="172"/>
    </location>
</feature>
<dbReference type="Proteomes" id="UP001390339">
    <property type="component" value="Unassembled WGS sequence"/>
</dbReference>
<evidence type="ECO:0000313" key="3">
    <source>
        <dbReference type="Proteomes" id="UP001390339"/>
    </source>
</evidence>
<reference evidence="2 3" key="1">
    <citation type="journal article" date="2024" name="IMA Fungus">
        <title>Apiospora arundinis, a panoply of carbohydrate-active enzymes and secondary metabolites.</title>
        <authorList>
            <person name="Sorensen T."/>
            <person name="Petersen C."/>
            <person name="Muurmann A.T."/>
            <person name="Christiansen J.V."/>
            <person name="Brundto M.L."/>
            <person name="Overgaard C.K."/>
            <person name="Boysen A.T."/>
            <person name="Wollenberg R.D."/>
            <person name="Larsen T.O."/>
            <person name="Sorensen J.L."/>
            <person name="Nielsen K.L."/>
            <person name="Sondergaard T.E."/>
        </authorList>
    </citation>
    <scope>NUCLEOTIDE SEQUENCE [LARGE SCALE GENOMIC DNA]</scope>
    <source>
        <strain evidence="2 3">AAU 773</strain>
    </source>
</reference>
<comment type="caution">
    <text evidence="2">The sequence shown here is derived from an EMBL/GenBank/DDBJ whole genome shotgun (WGS) entry which is preliminary data.</text>
</comment>
<keyword evidence="3" id="KW-1185">Reference proteome</keyword>
<accession>A0ABR2J7J5</accession>
<dbReference type="EMBL" id="JAPCWZ010000003">
    <property type="protein sequence ID" value="KAK8873632.1"/>
    <property type="molecule type" value="Genomic_DNA"/>
</dbReference>
<name>A0ABR2J7J5_9PEZI</name>
<keyword evidence="1" id="KW-0472">Membrane</keyword>
<feature type="transmembrane region" description="Helical" evidence="1">
    <location>
        <begin position="47"/>
        <end position="72"/>
    </location>
</feature>